<sequence>MDEKIEEEEKALLLKILGRRDRRQHNSLCFALESSPRKKSCRTSDYGHKGHLQDSKAMIRTPYGLIRKVEDDGEGSPRVVSESFLLSADIRLHSEPPEAGFTIGKVKGQW</sequence>
<evidence type="ECO:0000313" key="2">
    <source>
        <dbReference type="Proteomes" id="UP000050761"/>
    </source>
</evidence>
<dbReference type="EMBL" id="UZAH01010726">
    <property type="protein sequence ID" value="VDO37433.1"/>
    <property type="molecule type" value="Genomic_DNA"/>
</dbReference>
<accession>A0A3P7W280</accession>
<keyword evidence="2" id="KW-1185">Reference proteome</keyword>
<organism evidence="2 3">
    <name type="scientific">Heligmosomoides polygyrus</name>
    <name type="common">Parasitic roundworm</name>
    <dbReference type="NCBI Taxonomy" id="6339"/>
    <lineage>
        <taxon>Eukaryota</taxon>
        <taxon>Metazoa</taxon>
        <taxon>Ecdysozoa</taxon>
        <taxon>Nematoda</taxon>
        <taxon>Chromadorea</taxon>
        <taxon>Rhabditida</taxon>
        <taxon>Rhabditina</taxon>
        <taxon>Rhabditomorpha</taxon>
        <taxon>Strongyloidea</taxon>
        <taxon>Heligmosomidae</taxon>
        <taxon>Heligmosomoides</taxon>
    </lineage>
</organism>
<reference evidence="3" key="2">
    <citation type="submission" date="2019-09" db="UniProtKB">
        <authorList>
            <consortium name="WormBaseParasite"/>
        </authorList>
    </citation>
    <scope>IDENTIFICATION</scope>
</reference>
<evidence type="ECO:0000313" key="1">
    <source>
        <dbReference type="EMBL" id="VDO37433.1"/>
    </source>
</evidence>
<dbReference type="WBParaSite" id="HPBE_0000357601-mRNA-1">
    <property type="protein sequence ID" value="HPBE_0000357601-mRNA-1"/>
    <property type="gene ID" value="HPBE_0000357601"/>
</dbReference>
<gene>
    <name evidence="1" type="ORF">HPBE_LOCUS3577</name>
</gene>
<proteinExistence type="predicted"/>
<evidence type="ECO:0000313" key="3">
    <source>
        <dbReference type="WBParaSite" id="HPBE_0000357601-mRNA-1"/>
    </source>
</evidence>
<name>A0A183FBN4_HELPZ</name>
<protein>
    <submittedName>
        <fullName evidence="1 3">Uncharacterized protein</fullName>
    </submittedName>
</protein>
<dbReference type="Proteomes" id="UP000050761">
    <property type="component" value="Unassembled WGS sequence"/>
</dbReference>
<dbReference type="AlphaFoldDB" id="A0A183FBN4"/>
<reference evidence="1 2" key="1">
    <citation type="submission" date="2018-11" db="EMBL/GenBank/DDBJ databases">
        <authorList>
            <consortium name="Pathogen Informatics"/>
        </authorList>
    </citation>
    <scope>NUCLEOTIDE SEQUENCE [LARGE SCALE GENOMIC DNA]</scope>
</reference>
<accession>A0A183FBN4</accession>